<reference evidence="7 8" key="1">
    <citation type="journal article" date="2024" name="Commun. Biol.">
        <title>Comparative genomic analysis of thermophilic fungi reveals convergent evolutionary adaptations and gene losses.</title>
        <authorList>
            <person name="Steindorff A.S."/>
            <person name="Aguilar-Pontes M.V."/>
            <person name="Robinson A.J."/>
            <person name="Andreopoulos B."/>
            <person name="LaButti K."/>
            <person name="Kuo A."/>
            <person name="Mondo S."/>
            <person name="Riley R."/>
            <person name="Otillar R."/>
            <person name="Haridas S."/>
            <person name="Lipzen A."/>
            <person name="Grimwood J."/>
            <person name="Schmutz J."/>
            <person name="Clum A."/>
            <person name="Reid I.D."/>
            <person name="Moisan M.C."/>
            <person name="Butler G."/>
            <person name="Nguyen T.T.M."/>
            <person name="Dewar K."/>
            <person name="Conant G."/>
            <person name="Drula E."/>
            <person name="Henrissat B."/>
            <person name="Hansel C."/>
            <person name="Singer S."/>
            <person name="Hutchinson M.I."/>
            <person name="de Vries R.P."/>
            <person name="Natvig D.O."/>
            <person name="Powell A.J."/>
            <person name="Tsang A."/>
            <person name="Grigoriev I.V."/>
        </authorList>
    </citation>
    <scope>NUCLEOTIDE SEQUENCE [LARGE SCALE GENOMIC DNA]</scope>
    <source>
        <strain evidence="7 8">CBS 494.80</strain>
    </source>
</reference>
<comment type="caution">
    <text evidence="7">The sequence shown here is derived from an EMBL/GenBank/DDBJ whole genome shotgun (WGS) entry which is preliminary data.</text>
</comment>
<dbReference type="InterPro" id="IPR045119">
    <property type="entry name" value="SUN1-5"/>
</dbReference>
<evidence type="ECO:0000256" key="4">
    <source>
        <dbReference type="ARBA" id="ARBA00023136"/>
    </source>
</evidence>
<keyword evidence="2" id="KW-0812">Transmembrane</keyword>
<evidence type="ECO:0000313" key="7">
    <source>
        <dbReference type="EMBL" id="KAL2070545.1"/>
    </source>
</evidence>
<feature type="region of interest" description="Disordered" evidence="5">
    <location>
        <begin position="153"/>
        <end position="180"/>
    </location>
</feature>
<evidence type="ECO:0000256" key="2">
    <source>
        <dbReference type="ARBA" id="ARBA00022692"/>
    </source>
</evidence>
<dbReference type="EMBL" id="JAZHXI010000006">
    <property type="protein sequence ID" value="KAL2070545.1"/>
    <property type="molecule type" value="Genomic_DNA"/>
</dbReference>
<evidence type="ECO:0000259" key="6">
    <source>
        <dbReference type="PROSITE" id="PS51469"/>
    </source>
</evidence>
<sequence>MPYSTALFLQETYLPQKLSSLRLDSARQSEASDDGLSQYSQFNDPLPNSRSTRYPQPPRPSIHTMSTRRSTRGASRQASSRGASPAISTSDIPATPRRTSNRRSANALPAVGARQSTAYGSNTIPPPAADAPPVARGFSEVLEAELNPVSIARPKAPSSVGRNRKIGRSETPNASERSFNEESLIFQNAGIESSPISEGGEELPNIPELPEPNSDDNYDSPPESMDDYNGRAQRQKMEEMAANLRVAAPASIEPSLKTKLGHAVVSFLRKHLIRHIAPVFAVCLLAWATYALLSSYSFQNALPQIIKHPVDAFLPSDVQSINRRLTDLEYKVHRLSSTNSALDPNALKTIRDMLPDYLVVKEDKNGNIVIPDNFWHALRDKIRKDNTLSNGHVNTGSISSGGLSIKDLEKQARNLWDQYLEDNEARMGELDNQDITRQFPGLLKQNHVISKTEVLTLIQDNWDDNQQAVMSEMSTMTKKLNHATREISQLRASFKDESDAIANEVLKRFIPSGQIDALAAANLKSNLNHGLSRINFLSKGTGAVIDIINTSPTHVFPSQNAWFPKRTAHWMMGNSIPVPNGPDAALTKWEEYGDCWCSPSSNDAGSGPSLAILMGESVYPDQVVVEHILPNASLEPGAAPREMELLAYIPDPEVFRKVSEMSHKRFQTDPDDDSLPVEPLSNENFVRIATWTYERNTLDNIQAFAVQVDLKALGAHTNKVIIRSKNNWGEGDVDYTCLYRVRLHGEVVAHPGLF</sequence>
<dbReference type="Pfam" id="PF07738">
    <property type="entry name" value="Sad1_UNC"/>
    <property type="match status" value="1"/>
</dbReference>
<dbReference type="InterPro" id="IPR012919">
    <property type="entry name" value="SUN_dom"/>
</dbReference>
<evidence type="ECO:0000256" key="1">
    <source>
        <dbReference type="ARBA" id="ARBA00004370"/>
    </source>
</evidence>
<keyword evidence="3" id="KW-1133">Transmembrane helix</keyword>
<dbReference type="Gene3D" id="2.60.120.260">
    <property type="entry name" value="Galactose-binding domain-like"/>
    <property type="match status" value="1"/>
</dbReference>
<keyword evidence="4" id="KW-0472">Membrane</keyword>
<feature type="compositionally biased region" description="Polar residues" evidence="5">
    <location>
        <begin position="35"/>
        <end position="54"/>
    </location>
</feature>
<dbReference type="Proteomes" id="UP001595075">
    <property type="component" value="Unassembled WGS sequence"/>
</dbReference>
<accession>A0ABR4CKV1</accession>
<name>A0ABR4CKV1_9HELO</name>
<comment type="subcellular location">
    <subcellularLocation>
        <location evidence="1">Membrane</location>
    </subcellularLocation>
</comment>
<keyword evidence="8" id="KW-1185">Reference proteome</keyword>
<feature type="region of interest" description="Disordered" evidence="5">
    <location>
        <begin position="193"/>
        <end position="232"/>
    </location>
</feature>
<proteinExistence type="predicted"/>
<evidence type="ECO:0000313" key="8">
    <source>
        <dbReference type="Proteomes" id="UP001595075"/>
    </source>
</evidence>
<dbReference type="PROSITE" id="PS51469">
    <property type="entry name" value="SUN"/>
    <property type="match status" value="1"/>
</dbReference>
<feature type="domain" description="SUN" evidence="6">
    <location>
        <begin position="542"/>
        <end position="748"/>
    </location>
</feature>
<feature type="region of interest" description="Disordered" evidence="5">
    <location>
        <begin position="24"/>
        <end position="110"/>
    </location>
</feature>
<dbReference type="PANTHER" id="PTHR12911">
    <property type="entry name" value="SAD1/UNC-84-LIKE PROTEIN-RELATED"/>
    <property type="match status" value="1"/>
</dbReference>
<dbReference type="PANTHER" id="PTHR12911:SF8">
    <property type="entry name" value="KLAROID PROTEIN-RELATED"/>
    <property type="match status" value="1"/>
</dbReference>
<evidence type="ECO:0000256" key="3">
    <source>
        <dbReference type="ARBA" id="ARBA00022989"/>
    </source>
</evidence>
<organism evidence="7 8">
    <name type="scientific">Oculimacula yallundae</name>
    <dbReference type="NCBI Taxonomy" id="86028"/>
    <lineage>
        <taxon>Eukaryota</taxon>
        <taxon>Fungi</taxon>
        <taxon>Dikarya</taxon>
        <taxon>Ascomycota</taxon>
        <taxon>Pezizomycotina</taxon>
        <taxon>Leotiomycetes</taxon>
        <taxon>Helotiales</taxon>
        <taxon>Ploettnerulaceae</taxon>
        <taxon>Oculimacula</taxon>
    </lineage>
</organism>
<evidence type="ECO:0000256" key="5">
    <source>
        <dbReference type="SAM" id="MobiDB-lite"/>
    </source>
</evidence>
<feature type="compositionally biased region" description="Low complexity" evidence="5">
    <location>
        <begin position="193"/>
        <end position="212"/>
    </location>
</feature>
<gene>
    <name evidence="7" type="ORF">VTL71DRAFT_13571</name>
</gene>
<feature type="compositionally biased region" description="Low complexity" evidence="5">
    <location>
        <begin position="72"/>
        <end position="84"/>
    </location>
</feature>
<protein>
    <recommendedName>
        <fullName evidence="6">SUN domain-containing protein</fullName>
    </recommendedName>
</protein>